<evidence type="ECO:0000313" key="3">
    <source>
        <dbReference type="Proteomes" id="UP001307849"/>
    </source>
</evidence>
<comment type="caution">
    <text evidence="2">The sequence shown here is derived from an EMBL/GenBank/DDBJ whole genome shotgun (WGS) entry which is preliminary data.</text>
</comment>
<proteinExistence type="predicted"/>
<evidence type="ECO:0000313" key="2">
    <source>
        <dbReference type="EMBL" id="KAK6513143.1"/>
    </source>
</evidence>
<reference evidence="2 3" key="1">
    <citation type="submission" date="2019-10" db="EMBL/GenBank/DDBJ databases">
        <authorList>
            <person name="Palmer J.M."/>
        </authorList>
    </citation>
    <scope>NUCLEOTIDE SEQUENCE [LARGE SCALE GENOMIC DNA]</scope>
    <source>
        <strain evidence="2 3">TWF506</strain>
    </source>
</reference>
<feature type="region of interest" description="Disordered" evidence="1">
    <location>
        <begin position="18"/>
        <end position="37"/>
    </location>
</feature>
<feature type="compositionally biased region" description="Low complexity" evidence="1">
    <location>
        <begin position="21"/>
        <end position="36"/>
    </location>
</feature>
<dbReference type="AlphaFoldDB" id="A0AAN8NNB8"/>
<keyword evidence="3" id="KW-1185">Reference proteome</keyword>
<protein>
    <recommendedName>
        <fullName evidence="4">F-box domain-containing protein</fullName>
    </recommendedName>
</protein>
<sequence>MKEGNQPLLSLTIAGVSSPHASSIGSPPSNSGSSYPAPAPLSDFLERVFESPYPTAQGISSYLDIEDIINLRNTCKLHQTNIQDKGRWAWLLQRLSTRQVDYPNPDPRIRRLSLGVPPSSREGYVGGREFVIIDVSAGDRDFLKLNSSLYNIGAFETLTSLILDGTNIDAGDVGHLLRKLQNITTLSLRHCWNVNLQLLYKLFKKTSEAHIEEVNYFNGINQERSKSKSPAEQINRLRIWDIDGIQVLLDESPENGHRLVSQIGVQFFIRNFETDVGKCESIHHSIFMLCVGERVQCGTCKKYLQVEICPKCRFESSCEICETYLCGDCVKESNKKPKSPHPTTSTPARIPSEFTTTLCRTSQCKWHDNRHYNHPECLKLETEKCLYCSRHICLLQRRSMNKSFNCEVCRKFSCGCRQLQHCSRCQGYMCDDCLSHHGNGCQWQKG</sequence>
<dbReference type="Proteomes" id="UP001307849">
    <property type="component" value="Unassembled WGS sequence"/>
</dbReference>
<organism evidence="2 3">
    <name type="scientific">Arthrobotrys conoides</name>
    <dbReference type="NCBI Taxonomy" id="74498"/>
    <lineage>
        <taxon>Eukaryota</taxon>
        <taxon>Fungi</taxon>
        <taxon>Dikarya</taxon>
        <taxon>Ascomycota</taxon>
        <taxon>Pezizomycotina</taxon>
        <taxon>Orbiliomycetes</taxon>
        <taxon>Orbiliales</taxon>
        <taxon>Orbiliaceae</taxon>
        <taxon>Arthrobotrys</taxon>
    </lineage>
</organism>
<gene>
    <name evidence="2" type="ORF">TWF506_009309</name>
</gene>
<evidence type="ECO:0008006" key="4">
    <source>
        <dbReference type="Google" id="ProtNLM"/>
    </source>
</evidence>
<name>A0AAN8NNB8_9PEZI</name>
<evidence type="ECO:0000256" key="1">
    <source>
        <dbReference type="SAM" id="MobiDB-lite"/>
    </source>
</evidence>
<dbReference type="EMBL" id="JAVHJM010000006">
    <property type="protein sequence ID" value="KAK6513143.1"/>
    <property type="molecule type" value="Genomic_DNA"/>
</dbReference>
<accession>A0AAN8NNB8</accession>